<sequence length="1044" mass="116551">MSSTLDDSSNFSKEDDGSSNAPQELDGSQLPDESDPLAKPATPSASQIFMNGGSSEAEKSEEVNLEAYLVEGTPVASSSTPVADEIPTGSSQLAETMADENPVSEESNQELEANSDVNSDADSGADIPGFRVKIYTLSEEGGTWDDLGFVGRLTWLHDANGIAIKVVDESTGEVLKDHRVSDCIDYERQGETIITWVEEALPDIALSFQESEACDAVYKLLNSFQHNSMDTESELDPDPETALPKPTISCLKEIQMLIANGSLRHSVVSQLLSGGFIEDLFDIHCQLEDFVTSMDDLDTLFDIFKTIILFNDASLLERLLDVQHTLESVIAVLEYAPGRPTSGEPSRKHRDFLQRSKLQMPLPLPYPELVQLTYTLRYFRDVVFLRFLDDVTAMTLNAMISVKESLIIRGLFDESWIATFLLKLQGKSELSSIPENSCSSPSIEDRASPSIDDLASPSIEDRASLFRFFGEYISIVKRFDEKEEKERFFDSILETSLFEMLESVCNEADPVRHEWVWLILADAMDFLMTARPDAFRTFALSSPQHDDEMVVAEDLRIIGRLIDVLILNDPKMDIGILFQISAILQKSLEVDPSQRLIISPYLERFYPLQIRKLSMGLSVDGDSDVSTEVRYQCCELLIVCVKQHRFRSLFPLLIGCLLKVLHLAKRPNMRILLCVIRFMRVCIDLREDPVDKSIVSHDCFAPIIGLFQANGKRYNILNSTMIELFEFIRSSNIKRLVEYIVLKHIDKFAVVDYVSTFKDLSYCYQQNKQRHALGADSMGSNSDSCGSGSRTKNSIGDEIEEAYFSDSDDDDNKMTTLNDAENTTPDAMAVDSEFIERKKSTDSEPEIDLCSLGNKTALRKRIDGRGFFGRGGFNFKKRKPTIQISLTSMPSPNSSPSIRTAHLSRSPPSPKSPPSRFTLSNSPERARKPEFPRSSSPPLSPRQSQRQKSIIAAPKPVKSLSPTRDGLNFPPGINHVEFTAGGLLHSPLDSLNDGPVLPSHSDCKSPSKRRRLSMDSNTSDQSQNSVSERMNGLLVRTNSFVLHQ</sequence>
<dbReference type="InterPro" id="IPR055236">
    <property type="entry name" value="EVH1_PP4R3"/>
</dbReference>
<name>A0A6A7G426_9CRUS</name>
<comment type="similarity">
    <text evidence="2">Belongs to the SMEK family.</text>
</comment>
<keyword evidence="3" id="KW-0539">Nucleus</keyword>
<dbReference type="GO" id="GO:0030289">
    <property type="term" value="C:protein phosphatase 4 complex"/>
    <property type="evidence" value="ECO:0007669"/>
    <property type="project" value="TreeGrafter"/>
</dbReference>
<dbReference type="InterPro" id="IPR016024">
    <property type="entry name" value="ARM-type_fold"/>
</dbReference>
<feature type="compositionally biased region" description="Polar residues" evidence="4">
    <location>
        <begin position="885"/>
        <end position="898"/>
    </location>
</feature>
<feature type="compositionally biased region" description="Polar residues" evidence="4">
    <location>
        <begin position="814"/>
        <end position="825"/>
    </location>
</feature>
<organism evidence="7">
    <name type="scientific">Hirondellea gigas</name>
    <dbReference type="NCBI Taxonomy" id="1518452"/>
    <lineage>
        <taxon>Eukaryota</taxon>
        <taxon>Metazoa</taxon>
        <taxon>Ecdysozoa</taxon>
        <taxon>Arthropoda</taxon>
        <taxon>Crustacea</taxon>
        <taxon>Multicrustacea</taxon>
        <taxon>Malacostraca</taxon>
        <taxon>Eumalacostraca</taxon>
        <taxon>Peracarida</taxon>
        <taxon>Amphipoda</taxon>
        <taxon>Amphilochidea</taxon>
        <taxon>Lysianassida</taxon>
        <taxon>Lysianassidira</taxon>
        <taxon>Lysianassoidea</taxon>
        <taxon>Lysianassidae</taxon>
        <taxon>Hirondellea</taxon>
    </lineage>
</organism>
<comment type="subcellular location">
    <subcellularLocation>
        <location evidence="1">Nucleus</location>
    </subcellularLocation>
</comment>
<evidence type="ECO:0000256" key="4">
    <source>
        <dbReference type="SAM" id="MobiDB-lite"/>
    </source>
</evidence>
<feature type="region of interest" description="Disordered" evidence="4">
    <location>
        <begin position="991"/>
        <end position="1028"/>
    </location>
</feature>
<reference evidence="7" key="1">
    <citation type="submission" date="2017-11" db="EMBL/GenBank/DDBJ databases">
        <title>The sensing device of the deep-sea amphipod.</title>
        <authorList>
            <person name="Kobayashi H."/>
            <person name="Nagahama T."/>
            <person name="Arai W."/>
            <person name="Sasagawa Y."/>
            <person name="Umeda M."/>
            <person name="Hayashi T."/>
            <person name="Nikaido I."/>
            <person name="Watanabe H."/>
            <person name="Oguri K."/>
            <person name="Kitazato H."/>
            <person name="Fujioka K."/>
            <person name="Kido Y."/>
            <person name="Takami H."/>
        </authorList>
    </citation>
    <scope>NUCLEOTIDE SEQUENCE</scope>
    <source>
        <tissue evidence="7">Whole body</tissue>
    </source>
</reference>
<dbReference type="Pfam" id="PF04802">
    <property type="entry name" value="PP4R3"/>
    <property type="match status" value="1"/>
</dbReference>
<evidence type="ECO:0000259" key="6">
    <source>
        <dbReference type="Pfam" id="PF22972"/>
    </source>
</evidence>
<feature type="compositionally biased region" description="Polar residues" evidence="4">
    <location>
        <begin position="1"/>
        <end position="11"/>
    </location>
</feature>
<proteinExistence type="evidence at transcript level"/>
<evidence type="ECO:0000259" key="5">
    <source>
        <dbReference type="Pfam" id="PF04802"/>
    </source>
</evidence>
<evidence type="ECO:0000256" key="1">
    <source>
        <dbReference type="ARBA" id="ARBA00004123"/>
    </source>
</evidence>
<dbReference type="SUPFAM" id="SSF48371">
    <property type="entry name" value="ARM repeat"/>
    <property type="match status" value="1"/>
</dbReference>
<protein>
    <submittedName>
        <fullName evidence="7">Serine/threonine-protein phosphatase 4 regulatory subunit 3-like isoform X4</fullName>
    </submittedName>
</protein>
<dbReference type="GO" id="GO:0005654">
    <property type="term" value="C:nucleoplasm"/>
    <property type="evidence" value="ECO:0007669"/>
    <property type="project" value="TreeGrafter"/>
</dbReference>
<feature type="compositionally biased region" description="Polar residues" evidence="4">
    <location>
        <begin position="1014"/>
        <end position="1028"/>
    </location>
</feature>
<dbReference type="PANTHER" id="PTHR23318">
    <property type="entry name" value="ATP SYNTHASE GAMMA-RELATED"/>
    <property type="match status" value="1"/>
</dbReference>
<dbReference type="SUPFAM" id="SSF50729">
    <property type="entry name" value="PH domain-like"/>
    <property type="match status" value="1"/>
</dbReference>
<feature type="domain" description="Serine/threonine-protein phosphatase 4 regulatory subunit 3-like central" evidence="5">
    <location>
        <begin position="254"/>
        <end position="766"/>
    </location>
</feature>
<feature type="compositionally biased region" description="Low complexity" evidence="4">
    <location>
        <begin position="932"/>
        <end position="949"/>
    </location>
</feature>
<feature type="compositionally biased region" description="Polar residues" evidence="4">
    <location>
        <begin position="104"/>
        <end position="121"/>
    </location>
</feature>
<dbReference type="PANTHER" id="PTHR23318:SF0">
    <property type="entry name" value="SERINE_THREONINE-PROTEIN PHOSPHATASE 4 REGULATORY SUBUNIT 3"/>
    <property type="match status" value="1"/>
</dbReference>
<feature type="region of interest" description="Disordered" evidence="4">
    <location>
        <begin position="885"/>
        <end position="968"/>
    </location>
</feature>
<dbReference type="EMBL" id="IACT01006673">
    <property type="protein sequence ID" value="LAC25798.1"/>
    <property type="molecule type" value="mRNA"/>
</dbReference>
<dbReference type="GO" id="GO:0072542">
    <property type="term" value="F:protein phosphatase activator activity"/>
    <property type="evidence" value="ECO:0007669"/>
    <property type="project" value="TreeGrafter"/>
</dbReference>
<feature type="compositionally biased region" description="Polar residues" evidence="4">
    <location>
        <begin position="43"/>
        <end position="54"/>
    </location>
</feature>
<dbReference type="Pfam" id="PF22972">
    <property type="entry name" value="EVH1_PP4R3"/>
    <property type="match status" value="1"/>
</dbReference>
<feature type="domain" description="PP4R3 EVH1-like" evidence="6">
    <location>
        <begin position="131"/>
        <end position="226"/>
    </location>
</feature>
<dbReference type="InterPro" id="IPR006887">
    <property type="entry name" value="P4R3-like_central_dom"/>
</dbReference>
<feature type="region of interest" description="Disordered" evidence="4">
    <location>
        <begin position="1"/>
        <end position="124"/>
    </location>
</feature>
<evidence type="ECO:0000256" key="3">
    <source>
        <dbReference type="ARBA" id="ARBA00023242"/>
    </source>
</evidence>
<dbReference type="InterPro" id="IPR011993">
    <property type="entry name" value="PH-like_dom_sf"/>
</dbReference>
<evidence type="ECO:0000313" key="7">
    <source>
        <dbReference type="EMBL" id="LAC25798.1"/>
    </source>
</evidence>
<feature type="region of interest" description="Disordered" evidence="4">
    <location>
        <begin position="805"/>
        <end position="829"/>
    </location>
</feature>
<dbReference type="AlphaFoldDB" id="A0A6A7G426"/>
<dbReference type="Gene3D" id="2.30.29.30">
    <property type="entry name" value="Pleckstrin-homology domain (PH domain)/Phosphotyrosine-binding domain (PTB)"/>
    <property type="match status" value="1"/>
</dbReference>
<dbReference type="InterPro" id="IPR051137">
    <property type="entry name" value="PP4R3-like"/>
</dbReference>
<evidence type="ECO:0000256" key="2">
    <source>
        <dbReference type="ARBA" id="ARBA00008809"/>
    </source>
</evidence>
<accession>A0A6A7G426</accession>